<dbReference type="AlphaFoldDB" id="A0A3P1CDN6"/>
<proteinExistence type="predicted"/>
<sequence>MTALLEKRIIEQFTANPATLSKMTPGELEQMLQRIAGTVETFTGAKLSWELPSSSDRFTQQEQLDTLVALYLGA</sequence>
<reference evidence="1 2" key="1">
    <citation type="submission" date="2018-11" db="EMBL/GenBank/DDBJ databases">
        <authorList>
            <person name="Zhou Z."/>
            <person name="Wang G."/>
        </authorList>
    </citation>
    <scope>NUCLEOTIDE SEQUENCE [LARGE SCALE GENOMIC DNA]</scope>
    <source>
        <strain evidence="1 2">KCTC42998</strain>
    </source>
</reference>
<accession>A0A3P1CDN6</accession>
<comment type="caution">
    <text evidence="1">The sequence shown here is derived from an EMBL/GenBank/DDBJ whole genome shotgun (WGS) entry which is preliminary data.</text>
</comment>
<protein>
    <submittedName>
        <fullName evidence="1">Uncharacterized protein</fullName>
    </submittedName>
</protein>
<dbReference type="EMBL" id="RQJP01000005">
    <property type="protein sequence ID" value="RRB11422.1"/>
    <property type="molecule type" value="Genomic_DNA"/>
</dbReference>
<dbReference type="RefSeq" id="WP_124909091.1">
    <property type="nucleotide sequence ID" value="NZ_RQJP01000005.1"/>
</dbReference>
<keyword evidence="2" id="KW-1185">Reference proteome</keyword>
<dbReference type="Proteomes" id="UP000274271">
    <property type="component" value="Unassembled WGS sequence"/>
</dbReference>
<name>A0A3P1CDN6_9BACT</name>
<gene>
    <name evidence="1" type="ORF">EHT87_23340</name>
</gene>
<evidence type="ECO:0000313" key="2">
    <source>
        <dbReference type="Proteomes" id="UP000274271"/>
    </source>
</evidence>
<evidence type="ECO:0000313" key="1">
    <source>
        <dbReference type="EMBL" id="RRB11422.1"/>
    </source>
</evidence>
<organism evidence="1 2">
    <name type="scientific">Larkinella knui</name>
    <dbReference type="NCBI Taxonomy" id="2025310"/>
    <lineage>
        <taxon>Bacteria</taxon>
        <taxon>Pseudomonadati</taxon>
        <taxon>Bacteroidota</taxon>
        <taxon>Cytophagia</taxon>
        <taxon>Cytophagales</taxon>
        <taxon>Spirosomataceae</taxon>
        <taxon>Larkinella</taxon>
    </lineage>
</organism>
<dbReference type="OrthoDB" id="963517at2"/>